<dbReference type="OrthoDB" id="4753054at2"/>
<dbReference type="Proteomes" id="UP000193866">
    <property type="component" value="Unassembled WGS sequence"/>
</dbReference>
<dbReference type="EMBL" id="LQPG01000039">
    <property type="protein sequence ID" value="ORW08067.1"/>
    <property type="molecule type" value="Genomic_DNA"/>
</dbReference>
<dbReference type="AlphaFoldDB" id="A0A1X1YAD3"/>
<dbReference type="RefSeq" id="WP_085266349.1">
    <property type="nucleotide sequence ID" value="NZ_LQPG01000039.1"/>
</dbReference>
<sequence length="73" mass="8022">MSASEEQDLTTWSVVGHWECGEIVVEYVVEGDHQDPRIDTGYWDEGLFAASGQGHTVEEAIAAVRAEYEVAHG</sequence>
<dbReference type="STRING" id="1108812.AWC16_20245"/>
<proteinExistence type="predicted"/>
<evidence type="ECO:0000313" key="2">
    <source>
        <dbReference type="Proteomes" id="UP000193866"/>
    </source>
</evidence>
<protein>
    <submittedName>
        <fullName evidence="1">Uncharacterized protein</fullName>
    </submittedName>
</protein>
<gene>
    <name evidence="1" type="ORF">AWC16_20245</name>
</gene>
<comment type="caution">
    <text evidence="1">The sequence shown here is derived from an EMBL/GenBank/DDBJ whole genome shotgun (WGS) entry which is preliminary data.</text>
</comment>
<evidence type="ECO:0000313" key="1">
    <source>
        <dbReference type="EMBL" id="ORW08067.1"/>
    </source>
</evidence>
<organism evidence="1 2">
    <name type="scientific">Mycolicibacter longobardus</name>
    <dbReference type="NCBI Taxonomy" id="1108812"/>
    <lineage>
        <taxon>Bacteria</taxon>
        <taxon>Bacillati</taxon>
        <taxon>Actinomycetota</taxon>
        <taxon>Actinomycetes</taxon>
        <taxon>Mycobacteriales</taxon>
        <taxon>Mycobacteriaceae</taxon>
        <taxon>Mycolicibacter</taxon>
    </lineage>
</organism>
<name>A0A1X1YAD3_9MYCO</name>
<keyword evidence="2" id="KW-1185">Reference proteome</keyword>
<accession>A0A1X1YAD3</accession>
<reference evidence="1 2" key="1">
    <citation type="submission" date="2016-01" db="EMBL/GenBank/DDBJ databases">
        <title>The new phylogeny of the genus Mycobacterium.</title>
        <authorList>
            <person name="Tarcisio F."/>
            <person name="Conor M."/>
            <person name="Antonella G."/>
            <person name="Elisabetta G."/>
            <person name="Giulia F.S."/>
            <person name="Sara T."/>
            <person name="Anna F."/>
            <person name="Clotilde B."/>
            <person name="Roberto B."/>
            <person name="Veronica D.S."/>
            <person name="Fabio R."/>
            <person name="Monica P."/>
            <person name="Olivier J."/>
            <person name="Enrico T."/>
            <person name="Nicola S."/>
        </authorList>
    </citation>
    <scope>NUCLEOTIDE SEQUENCE [LARGE SCALE GENOMIC DNA]</scope>
    <source>
        <strain evidence="1 2">DSM 45394</strain>
    </source>
</reference>